<dbReference type="NCBIfam" id="TIGR00125">
    <property type="entry name" value="cyt_tran_rel"/>
    <property type="match status" value="1"/>
</dbReference>
<dbReference type="InterPro" id="IPR015797">
    <property type="entry name" value="NUDIX_hydrolase-like_dom_sf"/>
</dbReference>
<evidence type="ECO:0000256" key="2">
    <source>
        <dbReference type="ARBA" id="ARBA00022695"/>
    </source>
</evidence>
<dbReference type="Gene3D" id="3.90.79.10">
    <property type="entry name" value="Nucleoside Triphosphate Pyrophosphohydrolase"/>
    <property type="match status" value="1"/>
</dbReference>
<evidence type="ECO:0000259" key="4">
    <source>
        <dbReference type="PROSITE" id="PS51462"/>
    </source>
</evidence>
<dbReference type="PROSITE" id="PS51462">
    <property type="entry name" value="NUDIX"/>
    <property type="match status" value="1"/>
</dbReference>
<proteinExistence type="predicted"/>
<dbReference type="PANTHER" id="PTHR21342:SF0">
    <property type="entry name" value="BIFUNCTIONAL NMN ADENYLYLTRANSFERASE_NUDIX HYDROLASE"/>
    <property type="match status" value="1"/>
</dbReference>
<evidence type="ECO:0000313" key="5">
    <source>
        <dbReference type="EMBL" id="KKL11924.1"/>
    </source>
</evidence>
<sequence>MTKKYDFLIFIGRFQPAHNAHIEIIREALKLAGQVIILIGSSFQPRTHKNPFTAEEREKLIRSAFESDKYHCETDLIFRYVSDKLYNDQQWALEVQSHVQDVLEEFGDGLASEMKVGIIGHKKDNSTFYLDMFPQWGDPVEFPNVKDLHATSIRDYYFNEKWNDDDPLSPDVFTEMCKDYLNDGIFNFMTDWRKTETFEYLSGEYSFYENYKAAWKDSPYPPTFVTVDGIVIQSGHVLLVRRRAFPGKGLWAIPGGFLNQGESVEDAVIRELREETKLKVPPAVLKGSIEESKVFDHPHRSLRGRTITHAHLILLNPGPLPPVKGGDDADKARWFSLEEILTMESQLFEDHYSI</sequence>
<gene>
    <name evidence="5" type="ORF">LCGC14_2540920</name>
</gene>
<reference evidence="5" key="1">
    <citation type="journal article" date="2015" name="Nature">
        <title>Complex archaea that bridge the gap between prokaryotes and eukaryotes.</title>
        <authorList>
            <person name="Spang A."/>
            <person name="Saw J.H."/>
            <person name="Jorgensen S.L."/>
            <person name="Zaremba-Niedzwiedzka K."/>
            <person name="Martijn J."/>
            <person name="Lind A.E."/>
            <person name="van Eijk R."/>
            <person name="Schleper C."/>
            <person name="Guy L."/>
            <person name="Ettema T.J."/>
        </authorList>
    </citation>
    <scope>NUCLEOTIDE SEQUENCE</scope>
</reference>
<dbReference type="InterPro" id="IPR004821">
    <property type="entry name" value="Cyt_trans-like"/>
</dbReference>
<protein>
    <recommendedName>
        <fullName evidence="4">Nudix hydrolase domain-containing protein</fullName>
    </recommendedName>
</protein>
<dbReference type="PANTHER" id="PTHR21342">
    <property type="entry name" value="PHOSPHOPANTETHEINE ADENYLYLTRANSFERASE"/>
    <property type="match status" value="1"/>
</dbReference>
<name>A0A0F9AQS0_9ZZZZ</name>
<dbReference type="InterPro" id="IPR000086">
    <property type="entry name" value="NUDIX_hydrolase_dom"/>
</dbReference>
<evidence type="ECO:0000256" key="1">
    <source>
        <dbReference type="ARBA" id="ARBA00022679"/>
    </source>
</evidence>
<dbReference type="GO" id="GO:0016779">
    <property type="term" value="F:nucleotidyltransferase activity"/>
    <property type="evidence" value="ECO:0007669"/>
    <property type="project" value="UniProtKB-KW"/>
</dbReference>
<dbReference type="PRINTS" id="PR00502">
    <property type="entry name" value="NUDIXFAMILY"/>
</dbReference>
<dbReference type="SUPFAM" id="SSF52374">
    <property type="entry name" value="Nucleotidylyl transferase"/>
    <property type="match status" value="1"/>
</dbReference>
<dbReference type="Pfam" id="PF00293">
    <property type="entry name" value="NUDIX"/>
    <property type="match status" value="1"/>
</dbReference>
<dbReference type="Pfam" id="PF01467">
    <property type="entry name" value="CTP_transf_like"/>
    <property type="match status" value="1"/>
</dbReference>
<comment type="caution">
    <text evidence="5">The sequence shown here is derived from an EMBL/GenBank/DDBJ whole genome shotgun (WGS) entry which is preliminary data.</text>
</comment>
<dbReference type="InterPro" id="IPR020476">
    <property type="entry name" value="Nudix_hydrolase"/>
</dbReference>
<feature type="domain" description="Nudix hydrolase" evidence="4">
    <location>
        <begin position="222"/>
        <end position="354"/>
    </location>
</feature>
<organism evidence="5">
    <name type="scientific">marine sediment metagenome</name>
    <dbReference type="NCBI Taxonomy" id="412755"/>
    <lineage>
        <taxon>unclassified sequences</taxon>
        <taxon>metagenomes</taxon>
        <taxon>ecological metagenomes</taxon>
    </lineage>
</organism>
<dbReference type="AlphaFoldDB" id="A0A0F9AQS0"/>
<keyword evidence="1" id="KW-0808">Transferase</keyword>
<dbReference type="CDD" id="cd18873">
    <property type="entry name" value="NUDIX_NadM_like"/>
    <property type="match status" value="1"/>
</dbReference>
<dbReference type="InterPro" id="IPR014729">
    <property type="entry name" value="Rossmann-like_a/b/a_fold"/>
</dbReference>
<dbReference type="NCBIfam" id="NF003786">
    <property type="entry name" value="PRK05379.1-2"/>
    <property type="match status" value="1"/>
</dbReference>
<dbReference type="SUPFAM" id="SSF55811">
    <property type="entry name" value="Nudix"/>
    <property type="match status" value="1"/>
</dbReference>
<dbReference type="NCBIfam" id="NF003788">
    <property type="entry name" value="PRK05379.1-5"/>
    <property type="match status" value="1"/>
</dbReference>
<feature type="non-terminal residue" evidence="5">
    <location>
        <position position="354"/>
    </location>
</feature>
<accession>A0A0F9AQS0</accession>
<dbReference type="EMBL" id="LAZR01041463">
    <property type="protein sequence ID" value="KKL11924.1"/>
    <property type="molecule type" value="Genomic_DNA"/>
</dbReference>
<keyword evidence="3" id="KW-0378">Hydrolase</keyword>
<dbReference type="GO" id="GO:0016787">
    <property type="term" value="F:hydrolase activity"/>
    <property type="evidence" value="ECO:0007669"/>
    <property type="project" value="UniProtKB-KW"/>
</dbReference>
<keyword evidence="2" id="KW-0548">Nucleotidyltransferase</keyword>
<dbReference type="Gene3D" id="3.40.50.620">
    <property type="entry name" value="HUPs"/>
    <property type="match status" value="1"/>
</dbReference>
<evidence type="ECO:0000256" key="3">
    <source>
        <dbReference type="ARBA" id="ARBA00022801"/>
    </source>
</evidence>